<name>A0A8S4SIS5_9NEOP</name>
<dbReference type="AlphaFoldDB" id="A0A8S4SIS5"/>
<dbReference type="EMBL" id="CAKXAJ010026487">
    <property type="protein sequence ID" value="CAH2268970.1"/>
    <property type="molecule type" value="Genomic_DNA"/>
</dbReference>
<gene>
    <name evidence="1" type="primary">jg15995</name>
    <name evidence="1" type="ORF">PAEG_LOCUS27269</name>
</gene>
<reference evidence="1" key="1">
    <citation type="submission" date="2022-03" db="EMBL/GenBank/DDBJ databases">
        <authorList>
            <person name="Lindestad O."/>
        </authorList>
    </citation>
    <scope>NUCLEOTIDE SEQUENCE</scope>
</reference>
<keyword evidence="2" id="KW-1185">Reference proteome</keyword>
<sequence length="95" mass="10612">MVLCRLCPEAPCDAIDAICPPRWGSNNETLHLSVWRHYSPAPRDPFGHSFSELYAPLIVISATRLVELGRWLFADVCESVPVAQRPGDFKNTVGF</sequence>
<organism evidence="1 2">
    <name type="scientific">Pararge aegeria aegeria</name>
    <dbReference type="NCBI Taxonomy" id="348720"/>
    <lineage>
        <taxon>Eukaryota</taxon>
        <taxon>Metazoa</taxon>
        <taxon>Ecdysozoa</taxon>
        <taxon>Arthropoda</taxon>
        <taxon>Hexapoda</taxon>
        <taxon>Insecta</taxon>
        <taxon>Pterygota</taxon>
        <taxon>Neoptera</taxon>
        <taxon>Endopterygota</taxon>
        <taxon>Lepidoptera</taxon>
        <taxon>Glossata</taxon>
        <taxon>Ditrysia</taxon>
        <taxon>Papilionoidea</taxon>
        <taxon>Nymphalidae</taxon>
        <taxon>Satyrinae</taxon>
        <taxon>Satyrini</taxon>
        <taxon>Parargina</taxon>
        <taxon>Pararge</taxon>
    </lineage>
</organism>
<proteinExistence type="predicted"/>
<accession>A0A8S4SIS5</accession>
<protein>
    <submittedName>
        <fullName evidence="1">Jg15995 protein</fullName>
    </submittedName>
</protein>
<comment type="caution">
    <text evidence="1">The sequence shown here is derived from an EMBL/GenBank/DDBJ whole genome shotgun (WGS) entry which is preliminary data.</text>
</comment>
<evidence type="ECO:0000313" key="2">
    <source>
        <dbReference type="Proteomes" id="UP000838756"/>
    </source>
</evidence>
<evidence type="ECO:0000313" key="1">
    <source>
        <dbReference type="EMBL" id="CAH2268970.1"/>
    </source>
</evidence>
<dbReference type="Proteomes" id="UP000838756">
    <property type="component" value="Unassembled WGS sequence"/>
</dbReference>